<dbReference type="Proteomes" id="UP001500187">
    <property type="component" value="Unassembled WGS sequence"/>
</dbReference>
<accession>A0ABP9BI93</accession>
<protein>
    <submittedName>
        <fullName evidence="1">Abi family protein</fullName>
    </submittedName>
</protein>
<gene>
    <name evidence="1" type="ORF">GCM10023352_11820</name>
</gene>
<keyword evidence="2" id="KW-1185">Reference proteome</keyword>
<proteinExistence type="predicted"/>
<name>A0ABP9BI93_9MICC</name>
<organism evidence="1 2">
    <name type="scientific">Rothia endophytica</name>
    <dbReference type="NCBI Taxonomy" id="1324766"/>
    <lineage>
        <taxon>Bacteria</taxon>
        <taxon>Bacillati</taxon>
        <taxon>Actinomycetota</taxon>
        <taxon>Actinomycetes</taxon>
        <taxon>Micrococcales</taxon>
        <taxon>Micrococcaceae</taxon>
        <taxon>Rothia</taxon>
    </lineage>
</organism>
<evidence type="ECO:0000313" key="2">
    <source>
        <dbReference type="Proteomes" id="UP001500187"/>
    </source>
</evidence>
<dbReference type="RefSeq" id="WP_345445551.1">
    <property type="nucleotide sequence ID" value="NZ_BAABKP010000001.1"/>
</dbReference>
<dbReference type="InterPro" id="IPR011664">
    <property type="entry name" value="Abi_system_AbiD/AbiF-like"/>
</dbReference>
<comment type="caution">
    <text evidence="1">The sequence shown here is derived from an EMBL/GenBank/DDBJ whole genome shotgun (WGS) entry which is preliminary data.</text>
</comment>
<sequence>MAEKGFLDHPDLIDRLEQLGMHINDKTKAEAELRRLGYHSTSGYRYPFRKLREPLTDELIKRREFRHDEFEAGSRFEDSIALADFDTKLRAVILTGIFDLEVRLRTAIAHVIAQKNPKGHLDISCLDTNRCLELTSSQNETSKFEAWKAQYESDKKSKNNDDFIAHHTLVYKTEIPVWAALERVSFGTLIHFYLLMKVEDQNDVARKFGVRQGTKFGSWLLSIMDLRNDCAHGARVFNKSMKRNVSVPPNSYFKKYLKHIDKTLTADKVYMPCVLLAHMLRCHESGTNWHNTFKTQVKKLPQIYLKELSEPLITAERNMGFPSNWQELEIWNN</sequence>
<dbReference type="EMBL" id="BAABKP010000001">
    <property type="protein sequence ID" value="GAA4794558.1"/>
    <property type="molecule type" value="Genomic_DNA"/>
</dbReference>
<dbReference type="Pfam" id="PF07751">
    <property type="entry name" value="Abi_2"/>
    <property type="match status" value="1"/>
</dbReference>
<reference evidence="2" key="1">
    <citation type="journal article" date="2019" name="Int. J. Syst. Evol. Microbiol.">
        <title>The Global Catalogue of Microorganisms (GCM) 10K type strain sequencing project: providing services to taxonomists for standard genome sequencing and annotation.</title>
        <authorList>
            <consortium name="The Broad Institute Genomics Platform"/>
            <consortium name="The Broad Institute Genome Sequencing Center for Infectious Disease"/>
            <person name="Wu L."/>
            <person name="Ma J."/>
        </authorList>
    </citation>
    <scope>NUCLEOTIDE SEQUENCE [LARGE SCALE GENOMIC DNA]</scope>
    <source>
        <strain evidence="2">JCM 18541</strain>
    </source>
</reference>
<evidence type="ECO:0000313" key="1">
    <source>
        <dbReference type="EMBL" id="GAA4794558.1"/>
    </source>
</evidence>